<dbReference type="InterPro" id="IPR036291">
    <property type="entry name" value="NAD(P)-bd_dom_sf"/>
</dbReference>
<dbReference type="Proteomes" id="UP001231166">
    <property type="component" value="Chromosome"/>
</dbReference>
<evidence type="ECO:0000313" key="5">
    <source>
        <dbReference type="Proteomes" id="UP001066327"/>
    </source>
</evidence>
<gene>
    <name evidence="3" type="ORF">O4328_29275</name>
    <name evidence="4" type="ORF">Q5707_34255</name>
</gene>
<organism evidence="4 6">
    <name type="scientific">Rhodococcus opacus</name>
    <name type="common">Nocardia opaca</name>
    <dbReference type="NCBI Taxonomy" id="37919"/>
    <lineage>
        <taxon>Bacteria</taxon>
        <taxon>Bacillati</taxon>
        <taxon>Actinomycetota</taxon>
        <taxon>Actinomycetes</taxon>
        <taxon>Mycobacteriales</taxon>
        <taxon>Nocardiaceae</taxon>
        <taxon>Rhodococcus</taxon>
    </lineage>
</organism>
<protein>
    <submittedName>
        <fullName evidence="4">Glucose 1-dehydrogenase</fullName>
        <ecNumber evidence="4">1.1.1.47</ecNumber>
    </submittedName>
</protein>
<keyword evidence="5" id="KW-1185">Reference proteome</keyword>
<dbReference type="Gene3D" id="3.40.50.720">
    <property type="entry name" value="NAD(P)-binding Rossmann-like Domain"/>
    <property type="match status" value="1"/>
</dbReference>
<proteinExistence type="inferred from homology"/>
<evidence type="ECO:0000256" key="1">
    <source>
        <dbReference type="ARBA" id="ARBA00006484"/>
    </source>
</evidence>
<dbReference type="EC" id="1.1.1.47" evidence="4"/>
<dbReference type="GO" id="GO:0047936">
    <property type="term" value="F:glucose 1-dehydrogenase [NAD(P)+] activity"/>
    <property type="evidence" value="ECO:0007669"/>
    <property type="project" value="UniProtKB-EC"/>
</dbReference>
<dbReference type="CDD" id="cd05233">
    <property type="entry name" value="SDR_c"/>
    <property type="match status" value="1"/>
</dbReference>
<accession>A0AAX3YFK6</accession>
<dbReference type="PANTHER" id="PTHR24321">
    <property type="entry name" value="DEHYDROGENASES, SHORT CHAIN"/>
    <property type="match status" value="1"/>
</dbReference>
<dbReference type="PRINTS" id="PR00081">
    <property type="entry name" value="GDHRDH"/>
</dbReference>
<sequence length="255" mass="26089">MRLENRIALVTAGGSGMGRAACVRFAAEGAHVLVTDLDADAAKETVSQIETAGGSAEAHQLDVADKAAVTSLIEQVRATHGVLHVLYNHAGIPGASGLDISEDQFDLAVDVNIKGAFFLTAACEDLLQAADGKGSVIFTASVSGIVGSPLSPLYSMTKGGIVLLMKSLALKFGPLGIRVNAICPGPIATPMLPQFFGRDTGADVSDVVDSFTVNVPLGRQGQPEEIAAAAAFLASDDASFVNGVPLPVDGGYLAR</sequence>
<evidence type="ECO:0000313" key="3">
    <source>
        <dbReference type="EMBL" id="MCZ4587734.1"/>
    </source>
</evidence>
<evidence type="ECO:0000256" key="2">
    <source>
        <dbReference type="ARBA" id="ARBA00023002"/>
    </source>
</evidence>
<comment type="similarity">
    <text evidence="1">Belongs to the short-chain dehydrogenases/reductases (SDR) family.</text>
</comment>
<dbReference type="NCBIfam" id="NF005559">
    <property type="entry name" value="PRK07231.1"/>
    <property type="match status" value="1"/>
</dbReference>
<dbReference type="EMBL" id="JAPWIS010000018">
    <property type="protein sequence ID" value="MCZ4587734.1"/>
    <property type="molecule type" value="Genomic_DNA"/>
</dbReference>
<dbReference type="FunFam" id="3.40.50.720:FF:000084">
    <property type="entry name" value="Short-chain dehydrogenase reductase"/>
    <property type="match status" value="1"/>
</dbReference>
<dbReference type="PANTHER" id="PTHR24321:SF8">
    <property type="entry name" value="ESTRADIOL 17-BETA-DEHYDROGENASE 8-RELATED"/>
    <property type="match status" value="1"/>
</dbReference>
<evidence type="ECO:0000313" key="6">
    <source>
        <dbReference type="Proteomes" id="UP001231166"/>
    </source>
</evidence>
<dbReference type="SUPFAM" id="SSF51735">
    <property type="entry name" value="NAD(P)-binding Rossmann-fold domains"/>
    <property type="match status" value="1"/>
</dbReference>
<name>A0AAX3YFK6_RHOOP</name>
<evidence type="ECO:0000313" key="4">
    <source>
        <dbReference type="EMBL" id="WLF46883.1"/>
    </source>
</evidence>
<dbReference type="InterPro" id="IPR002347">
    <property type="entry name" value="SDR_fam"/>
</dbReference>
<reference evidence="4" key="2">
    <citation type="submission" date="2023-07" db="EMBL/GenBank/DDBJ databases">
        <title>Genomic analysis of Rhodococcus opacus VOC-14 with glycol ethers degradation activity.</title>
        <authorList>
            <person name="Narkevich D.A."/>
            <person name="Hlushen A.M."/>
            <person name="Akhremchuk A.E."/>
            <person name="Sikolenko M.A."/>
            <person name="Valentovich L.N."/>
        </authorList>
    </citation>
    <scope>NUCLEOTIDE SEQUENCE</scope>
    <source>
        <strain evidence="4">VOC-14</strain>
    </source>
</reference>
<keyword evidence="2 4" id="KW-0560">Oxidoreductase</keyword>
<dbReference type="RefSeq" id="WP_269592078.1">
    <property type="nucleotide sequence ID" value="NZ_CP130953.1"/>
</dbReference>
<dbReference type="PROSITE" id="PS00061">
    <property type="entry name" value="ADH_SHORT"/>
    <property type="match status" value="1"/>
</dbReference>
<dbReference type="InterPro" id="IPR020904">
    <property type="entry name" value="Sc_DH/Rdtase_CS"/>
</dbReference>
<dbReference type="EMBL" id="CP130953">
    <property type="protein sequence ID" value="WLF46883.1"/>
    <property type="molecule type" value="Genomic_DNA"/>
</dbReference>
<dbReference type="Proteomes" id="UP001066327">
    <property type="component" value="Unassembled WGS sequence"/>
</dbReference>
<dbReference type="AlphaFoldDB" id="A0AAX3YFK6"/>
<dbReference type="Pfam" id="PF13561">
    <property type="entry name" value="adh_short_C2"/>
    <property type="match status" value="1"/>
</dbReference>
<dbReference type="PRINTS" id="PR00080">
    <property type="entry name" value="SDRFAMILY"/>
</dbReference>
<reference evidence="3" key="1">
    <citation type="submission" date="2022-12" db="EMBL/GenBank/DDBJ databases">
        <authorList>
            <person name="Krivoruchko A.V."/>
            <person name="Elkin A."/>
        </authorList>
    </citation>
    <scope>NUCLEOTIDE SEQUENCE</scope>
    <source>
        <strain evidence="3">IEGM 249</strain>
    </source>
</reference>